<evidence type="ECO:0000313" key="3">
    <source>
        <dbReference type="Proteomes" id="UP000597762"/>
    </source>
</evidence>
<accession>A0A812AUT5</accession>
<feature type="compositionally biased region" description="Basic and acidic residues" evidence="1">
    <location>
        <begin position="553"/>
        <end position="567"/>
    </location>
</feature>
<dbReference type="GO" id="GO:0005930">
    <property type="term" value="C:axoneme"/>
    <property type="evidence" value="ECO:0007669"/>
    <property type="project" value="TreeGrafter"/>
</dbReference>
<evidence type="ECO:0000256" key="1">
    <source>
        <dbReference type="SAM" id="MobiDB-lite"/>
    </source>
</evidence>
<proteinExistence type="predicted"/>
<dbReference type="EMBL" id="CAHIKZ030000193">
    <property type="protein sequence ID" value="CAE1159289.1"/>
    <property type="molecule type" value="Genomic_DNA"/>
</dbReference>
<dbReference type="Proteomes" id="UP000597762">
    <property type="component" value="Unassembled WGS sequence"/>
</dbReference>
<dbReference type="AlphaFoldDB" id="A0A812AUT5"/>
<feature type="compositionally biased region" description="Polar residues" evidence="1">
    <location>
        <begin position="157"/>
        <end position="176"/>
    </location>
</feature>
<keyword evidence="3" id="KW-1185">Reference proteome</keyword>
<feature type="compositionally biased region" description="Polar residues" evidence="1">
    <location>
        <begin position="123"/>
        <end position="150"/>
    </location>
</feature>
<dbReference type="GO" id="GO:0036064">
    <property type="term" value="C:ciliary basal body"/>
    <property type="evidence" value="ECO:0007669"/>
    <property type="project" value="TreeGrafter"/>
</dbReference>
<dbReference type="InterPro" id="IPR029357">
    <property type="entry name" value="SPATA7"/>
</dbReference>
<organism evidence="2 3">
    <name type="scientific">Acanthosepion pharaonis</name>
    <name type="common">Pharaoh cuttlefish</name>
    <name type="synonym">Sepia pharaonis</name>
    <dbReference type="NCBI Taxonomy" id="158019"/>
    <lineage>
        <taxon>Eukaryota</taxon>
        <taxon>Metazoa</taxon>
        <taxon>Spiralia</taxon>
        <taxon>Lophotrochozoa</taxon>
        <taxon>Mollusca</taxon>
        <taxon>Cephalopoda</taxon>
        <taxon>Coleoidea</taxon>
        <taxon>Decapodiformes</taxon>
        <taxon>Sepiida</taxon>
        <taxon>Sepiina</taxon>
        <taxon>Sepiidae</taxon>
        <taxon>Acanthosepion</taxon>
    </lineage>
</organism>
<feature type="region of interest" description="Disordered" evidence="1">
    <location>
        <begin position="542"/>
        <end position="620"/>
    </location>
</feature>
<feature type="compositionally biased region" description="Polar residues" evidence="1">
    <location>
        <begin position="586"/>
        <end position="610"/>
    </location>
</feature>
<feature type="compositionally biased region" description="Low complexity" evidence="1">
    <location>
        <begin position="467"/>
        <end position="486"/>
    </location>
</feature>
<dbReference type="OrthoDB" id="6263678at2759"/>
<feature type="region of interest" description="Disordered" evidence="1">
    <location>
        <begin position="451"/>
        <end position="494"/>
    </location>
</feature>
<feature type="region of interest" description="Disordered" evidence="1">
    <location>
        <begin position="123"/>
        <end position="190"/>
    </location>
</feature>
<protein>
    <submittedName>
        <fullName evidence="2">SPATA7</fullName>
    </submittedName>
</protein>
<gene>
    <name evidence="2" type="ORF">SPHA_5889</name>
</gene>
<feature type="region of interest" description="Disordered" evidence="1">
    <location>
        <begin position="38"/>
        <end position="90"/>
    </location>
</feature>
<reference evidence="2" key="1">
    <citation type="submission" date="2021-01" db="EMBL/GenBank/DDBJ databases">
        <authorList>
            <person name="Li R."/>
            <person name="Bekaert M."/>
        </authorList>
    </citation>
    <scope>NUCLEOTIDE SEQUENCE</scope>
    <source>
        <strain evidence="2">Farmed</strain>
    </source>
</reference>
<dbReference type="PANTHER" id="PTHR14917:SF4">
    <property type="entry name" value="SPERMATOGENESIS-ASSOCIATED 7"/>
    <property type="match status" value="1"/>
</dbReference>
<feature type="compositionally biased region" description="Basic residues" evidence="1">
    <location>
        <begin position="66"/>
        <end position="80"/>
    </location>
</feature>
<comment type="caution">
    <text evidence="2">The sequence shown here is derived from an EMBL/GenBank/DDBJ whole genome shotgun (WGS) entry which is preliminary data.</text>
</comment>
<feature type="compositionally biased region" description="Polar residues" evidence="1">
    <location>
        <begin position="306"/>
        <end position="318"/>
    </location>
</feature>
<name>A0A812AUT5_ACAPH</name>
<dbReference type="PANTHER" id="PTHR14917">
    <property type="entry name" value="SPERMATOGENESIS-ASSOCIATED PROTEIN 7"/>
    <property type="match status" value="1"/>
</dbReference>
<feature type="compositionally biased region" description="Polar residues" evidence="1">
    <location>
        <begin position="81"/>
        <end position="90"/>
    </location>
</feature>
<evidence type="ECO:0000313" key="2">
    <source>
        <dbReference type="EMBL" id="CAE1159289.1"/>
    </source>
</evidence>
<sequence>MKNPLQSTLLSPTSSKLMTQYIVKTNLNHHYNKLQNAKARIDNSLPDSMLKSQKVRDRKKQENRPHSSKSSRCAKNHQTSRSHSQLSNYGNLEENFMDKYGDDLEAEVERIVQMTLNGRSQDLQGSLYTQSTKDYNRQTNATSEDTLRSTSRCRKMSSMSQMSFAAPSFVSNSEKQGTGRRPGSSTRREEQDLLRTRAHLFTEPEKPFVPKILKSNRTSLLNQYKYYNPPKRIKPKQHPGDLNQPKLSSDVRESGKGEAPVPKPRQKANPGDTPTLSSKTQYLNEECKKVPPLEIPADEDHKESLSEQMTSSKRSPPVSSAGHVKLLHSQSAMDLPKGLGGLNKSESLTTHGSESRDKEYGSNHMMTPKNQRKKKHVNLNSEHSSRSILETKWEEADYTTFMKEVTEEILMKGLYTNRSIQRVFESHMRKRKGQLNEGEMKKMLSKLQNDIGISRSDLKESTRPTLQSSSASSVKVNSSSVQMNQNGKDPDQDRDLLSTVMLKEYEEKLIQDENSHVTSEVKSSEIDLNAYKDHQKQKVQEFEAKDMSNNSKNPEKFCGDVEEKKMTVSESQGTGARRPVPRPRQKNSTTNLTSSIPSNVPSFPDNQSLKQIGEVNPVLR</sequence>
<dbReference type="GO" id="GO:0000226">
    <property type="term" value="P:microtubule cytoskeleton organization"/>
    <property type="evidence" value="ECO:0007669"/>
    <property type="project" value="TreeGrafter"/>
</dbReference>
<feature type="compositionally biased region" description="Polar residues" evidence="1">
    <location>
        <begin position="272"/>
        <end position="283"/>
    </location>
</feature>
<feature type="region of interest" description="Disordered" evidence="1">
    <location>
        <begin position="229"/>
        <end position="383"/>
    </location>
</feature>
<dbReference type="Pfam" id="PF15244">
    <property type="entry name" value="HSD3"/>
    <property type="match status" value="2"/>
</dbReference>